<evidence type="ECO:0000313" key="2">
    <source>
        <dbReference type="Proteomes" id="UP000077248"/>
    </source>
</evidence>
<evidence type="ECO:0008006" key="3">
    <source>
        <dbReference type="Google" id="ProtNLM"/>
    </source>
</evidence>
<dbReference type="Proteomes" id="UP000077248">
    <property type="component" value="Unassembled WGS sequence"/>
</dbReference>
<dbReference type="RefSeq" id="XP_018382380.1">
    <property type="nucleotide sequence ID" value="XM_018529263.1"/>
</dbReference>
<keyword evidence="2" id="KW-1185">Reference proteome</keyword>
<dbReference type="CDD" id="cd09917">
    <property type="entry name" value="F-box_SF"/>
    <property type="match status" value="1"/>
</dbReference>
<name>A0A177DDS8_ALTAL</name>
<protein>
    <recommendedName>
        <fullName evidence="3">F-box domain-containing protein</fullName>
    </recommendedName>
</protein>
<dbReference type="InterPro" id="IPR036047">
    <property type="entry name" value="F-box-like_dom_sf"/>
</dbReference>
<evidence type="ECO:0000313" key="1">
    <source>
        <dbReference type="EMBL" id="OAG16959.1"/>
    </source>
</evidence>
<sequence length="386" mass="44935">MFRRSFNFSPDRERTTINDLPDELLLNIGAHFTNLNRNRDLRNLALTSKKWKPIAQEWLLIESRFNLTFIDGYMWEMGHRSHLLSRVKKLEIWSRSEGRTSKTRHVNRIGVYVYLTDVIYNPTPAPDHITQQAEFMEICKTVIQHYAANKRHAKDWINSITTDVVAALFGVLLCVLPNLRELNVSDAWLMDSPFFANTRSSSAIANPPHPWLWRHSFLSGALAATLPRLTVLEEHPTPTREIFPRTLETLRISEATHITANFLNDLCLAKKASCFPNLKRVEAYHIEYLENTRARADLARCLDPIDDVRAMFRDAEVAVYLYFPPWTMKTWESESGTPWRMKTEPDRLRRGEYTCYRKAMGPFGIHQEPMDRIEIEWDAEGDAVML</sequence>
<dbReference type="KEGG" id="aalt:CC77DRAFT_1077409"/>
<organism evidence="1 2">
    <name type="scientific">Alternaria alternata</name>
    <name type="common">Alternaria rot fungus</name>
    <name type="synonym">Torula alternata</name>
    <dbReference type="NCBI Taxonomy" id="5599"/>
    <lineage>
        <taxon>Eukaryota</taxon>
        <taxon>Fungi</taxon>
        <taxon>Dikarya</taxon>
        <taxon>Ascomycota</taxon>
        <taxon>Pezizomycotina</taxon>
        <taxon>Dothideomycetes</taxon>
        <taxon>Pleosporomycetidae</taxon>
        <taxon>Pleosporales</taxon>
        <taxon>Pleosporineae</taxon>
        <taxon>Pleosporaceae</taxon>
        <taxon>Alternaria</taxon>
        <taxon>Alternaria sect. Alternaria</taxon>
        <taxon>Alternaria alternata complex</taxon>
    </lineage>
</organism>
<dbReference type="VEuPathDB" id="FungiDB:CC77DRAFT_1077409"/>
<dbReference type="OMA" id="WLMDFPI"/>
<accession>A0A177DDS8</accession>
<dbReference type="SUPFAM" id="SSF81383">
    <property type="entry name" value="F-box domain"/>
    <property type="match status" value="1"/>
</dbReference>
<dbReference type="GeneID" id="29114857"/>
<gene>
    <name evidence="1" type="ORF">CC77DRAFT_1077409</name>
</gene>
<reference evidence="1 2" key="1">
    <citation type="submission" date="2016-05" db="EMBL/GenBank/DDBJ databases">
        <title>Comparative analysis of secretome profiles of manganese(II)-oxidizing ascomycete fungi.</title>
        <authorList>
            <consortium name="DOE Joint Genome Institute"/>
            <person name="Zeiner C.A."/>
            <person name="Purvine S.O."/>
            <person name="Zink E.M."/>
            <person name="Wu S."/>
            <person name="Pasa-Tolic L."/>
            <person name="Chaput D.L."/>
            <person name="Haridas S."/>
            <person name="Grigoriev I.V."/>
            <person name="Santelli C.M."/>
            <person name="Hansel C.M."/>
        </authorList>
    </citation>
    <scope>NUCLEOTIDE SEQUENCE [LARGE SCALE GENOMIC DNA]</scope>
    <source>
        <strain evidence="1 2">SRC1lrK2f</strain>
    </source>
</reference>
<dbReference type="AlphaFoldDB" id="A0A177DDS8"/>
<proteinExistence type="predicted"/>
<dbReference type="EMBL" id="KV441488">
    <property type="protein sequence ID" value="OAG16959.1"/>
    <property type="molecule type" value="Genomic_DNA"/>
</dbReference>